<feature type="compositionally biased region" description="Low complexity" evidence="1">
    <location>
        <begin position="29"/>
        <end position="43"/>
    </location>
</feature>
<dbReference type="InterPro" id="IPR025419">
    <property type="entry name" value="DUF4142"/>
</dbReference>
<feature type="compositionally biased region" description="Basic and acidic residues" evidence="1">
    <location>
        <begin position="235"/>
        <end position="254"/>
    </location>
</feature>
<evidence type="ECO:0000259" key="3">
    <source>
        <dbReference type="Pfam" id="PF13628"/>
    </source>
</evidence>
<feature type="domain" description="DUF4142" evidence="3">
    <location>
        <begin position="93"/>
        <end position="229"/>
    </location>
</feature>
<dbReference type="PANTHER" id="PTHR38593">
    <property type="entry name" value="BLR2558 PROTEIN"/>
    <property type="match status" value="1"/>
</dbReference>
<feature type="chain" id="PRO_5015110996" evidence="2">
    <location>
        <begin position="27"/>
        <end position="254"/>
    </location>
</feature>
<dbReference type="InterPro" id="IPR012347">
    <property type="entry name" value="Ferritin-like"/>
</dbReference>
<accession>A0A2P1NHE6</accession>
<proteinExistence type="predicted"/>
<evidence type="ECO:0000313" key="4">
    <source>
        <dbReference type="EMBL" id="AVP56455.1"/>
    </source>
</evidence>
<reference evidence="5" key="1">
    <citation type="submission" date="2018-03" db="EMBL/GenBank/DDBJ databases">
        <title>Genome sequencing of Melaminivora sp. strain SC2-7.</title>
        <authorList>
            <person name="Kim S.-J."/>
            <person name="Heo J."/>
            <person name="Ahn J.-H."/>
            <person name="Kwon S.-W."/>
        </authorList>
    </citation>
    <scope>NUCLEOTIDE SEQUENCE [LARGE SCALE GENOMIC DNA]</scope>
    <source>
        <strain evidence="5">SC2-7</strain>
    </source>
</reference>
<keyword evidence="5" id="KW-1185">Reference proteome</keyword>
<protein>
    <submittedName>
        <fullName evidence="4">DUF305 domain-containing protein</fullName>
    </submittedName>
</protein>
<feature type="compositionally biased region" description="Low complexity" evidence="1">
    <location>
        <begin position="67"/>
        <end position="78"/>
    </location>
</feature>
<evidence type="ECO:0000313" key="5">
    <source>
        <dbReference type="Proteomes" id="UP000241829"/>
    </source>
</evidence>
<gene>
    <name evidence="4" type="ORF">C7H73_01375</name>
</gene>
<dbReference type="Gene3D" id="1.20.1260.10">
    <property type="match status" value="1"/>
</dbReference>
<evidence type="ECO:0000256" key="1">
    <source>
        <dbReference type="SAM" id="MobiDB-lite"/>
    </source>
</evidence>
<keyword evidence="2" id="KW-0732">Signal</keyword>
<dbReference type="PANTHER" id="PTHR38593:SF1">
    <property type="entry name" value="BLR2558 PROTEIN"/>
    <property type="match status" value="1"/>
</dbReference>
<dbReference type="EMBL" id="CP027792">
    <property type="protein sequence ID" value="AVP56455.1"/>
    <property type="molecule type" value="Genomic_DNA"/>
</dbReference>
<name>A0A2P1NHE6_9BURK</name>
<sequence>MALFQRRTTAHVLAAASLALSGMAWAQGSPPAVSPMSSAVTSPDTPPAGQSGDRDHNNRNNTPAQRGASAPAAGAASGTHAIPTTTDSKPAHADAAFMDDAAHAGHFEVEGAKLALKRGQSDAVKSFAQRMLDDHMAAAQQLQQLATAKNHKLPDEPSLMQKGKLKLLATHEGAKFDKSYIDSLGPKAHRETIELFEKGSTKAHDPDVKAWADKTLPTLREHLTLAEQLDQSANGKDRKNATHDAPLHNDKKKK</sequence>
<organism evidence="4 5">
    <name type="scientific">Pulveribacter suum</name>
    <dbReference type="NCBI Taxonomy" id="2116657"/>
    <lineage>
        <taxon>Bacteria</taxon>
        <taxon>Pseudomonadati</taxon>
        <taxon>Pseudomonadota</taxon>
        <taxon>Betaproteobacteria</taxon>
        <taxon>Burkholderiales</taxon>
        <taxon>Comamonadaceae</taxon>
        <taxon>Pulveribacter</taxon>
    </lineage>
</organism>
<dbReference type="Proteomes" id="UP000241829">
    <property type="component" value="Chromosome"/>
</dbReference>
<feature type="signal peptide" evidence="2">
    <location>
        <begin position="1"/>
        <end position="26"/>
    </location>
</feature>
<feature type="region of interest" description="Disordered" evidence="1">
    <location>
        <begin position="227"/>
        <end position="254"/>
    </location>
</feature>
<dbReference type="RefSeq" id="WP_106845016.1">
    <property type="nucleotide sequence ID" value="NZ_CP027792.1"/>
</dbReference>
<dbReference type="KEGG" id="melm:C7H73_01375"/>
<dbReference type="Pfam" id="PF13628">
    <property type="entry name" value="DUF4142"/>
    <property type="match status" value="1"/>
</dbReference>
<feature type="region of interest" description="Disordered" evidence="1">
    <location>
        <begin position="26"/>
        <end position="90"/>
    </location>
</feature>
<dbReference type="AlphaFoldDB" id="A0A2P1NHE6"/>
<dbReference type="OrthoDB" id="118677at2"/>
<evidence type="ECO:0000256" key="2">
    <source>
        <dbReference type="SAM" id="SignalP"/>
    </source>
</evidence>